<dbReference type="AlphaFoldDB" id="A0A7S3N9S7"/>
<proteinExistence type="inferred from homology"/>
<feature type="domain" description="AGC-kinase C-terminal" evidence="15">
    <location>
        <begin position="353"/>
        <end position="426"/>
    </location>
</feature>
<dbReference type="SMART" id="SM00220">
    <property type="entry name" value="S_TKc"/>
    <property type="match status" value="1"/>
</dbReference>
<dbReference type="InterPro" id="IPR000961">
    <property type="entry name" value="AGC-kinase_C"/>
</dbReference>
<dbReference type="InterPro" id="IPR017441">
    <property type="entry name" value="Protein_kinase_ATP_BS"/>
</dbReference>
<dbReference type="GO" id="GO:0004674">
    <property type="term" value="F:protein serine/threonine kinase activity"/>
    <property type="evidence" value="ECO:0007669"/>
    <property type="project" value="UniProtKB-KW"/>
</dbReference>
<evidence type="ECO:0000256" key="3">
    <source>
        <dbReference type="ARBA" id="ARBA00022527"/>
    </source>
</evidence>
<dbReference type="EMBL" id="HBII01019298">
    <property type="protein sequence ID" value="CAE0349206.1"/>
    <property type="molecule type" value="Transcribed_RNA"/>
</dbReference>
<evidence type="ECO:0000259" key="15">
    <source>
        <dbReference type="PROSITE" id="PS51285"/>
    </source>
</evidence>
<dbReference type="SMART" id="SM00133">
    <property type="entry name" value="S_TK_X"/>
    <property type="match status" value="1"/>
</dbReference>
<dbReference type="InterPro" id="IPR045270">
    <property type="entry name" value="STKc_AGC"/>
</dbReference>
<organism evidence="16">
    <name type="scientific">Euplotes harpa</name>
    <dbReference type="NCBI Taxonomy" id="151035"/>
    <lineage>
        <taxon>Eukaryota</taxon>
        <taxon>Sar</taxon>
        <taxon>Alveolata</taxon>
        <taxon>Ciliophora</taxon>
        <taxon>Intramacronucleata</taxon>
        <taxon>Spirotrichea</taxon>
        <taxon>Hypotrichia</taxon>
        <taxon>Euplotida</taxon>
        <taxon>Euplotidae</taxon>
        <taxon>Euplotes</taxon>
    </lineage>
</organism>
<evidence type="ECO:0000256" key="7">
    <source>
        <dbReference type="ARBA" id="ARBA00022777"/>
    </source>
</evidence>
<reference evidence="16" key="1">
    <citation type="submission" date="2021-01" db="EMBL/GenBank/DDBJ databases">
        <authorList>
            <person name="Corre E."/>
            <person name="Pelletier E."/>
            <person name="Niang G."/>
            <person name="Scheremetjew M."/>
            <person name="Finn R."/>
            <person name="Kale V."/>
            <person name="Holt S."/>
            <person name="Cochrane G."/>
            <person name="Meng A."/>
            <person name="Brown T."/>
            <person name="Cohen L."/>
        </authorList>
    </citation>
    <scope>NUCLEOTIDE SEQUENCE</scope>
    <source>
        <strain evidence="16">FSP1.4</strain>
    </source>
</reference>
<dbReference type="PROSITE" id="PS51285">
    <property type="entry name" value="AGC_KINASE_CTER"/>
    <property type="match status" value="1"/>
</dbReference>
<dbReference type="SUPFAM" id="SSF56112">
    <property type="entry name" value="Protein kinase-like (PK-like)"/>
    <property type="match status" value="1"/>
</dbReference>
<protein>
    <recommendedName>
        <fullName evidence="2">non-specific serine/threonine protein kinase</fullName>
        <ecNumber evidence="2">2.7.11.1</ecNumber>
    </recommendedName>
</protein>
<comment type="similarity">
    <text evidence="1">Belongs to the protein kinase superfamily. AGC Ser/Thr protein kinase family.</text>
</comment>
<keyword evidence="5" id="KW-0808">Transferase</keyword>
<name>A0A7S3N9S7_9SPIT</name>
<accession>A0A7S3N9S7</accession>
<dbReference type="EC" id="2.7.11.1" evidence="2"/>
<dbReference type="PROSITE" id="PS00107">
    <property type="entry name" value="PROTEIN_KINASE_ATP"/>
    <property type="match status" value="1"/>
</dbReference>
<dbReference type="Pfam" id="PF00069">
    <property type="entry name" value="Pkinase"/>
    <property type="match status" value="1"/>
</dbReference>
<dbReference type="Gene3D" id="1.10.510.10">
    <property type="entry name" value="Transferase(Phosphotransferase) domain 1"/>
    <property type="match status" value="1"/>
</dbReference>
<evidence type="ECO:0000256" key="6">
    <source>
        <dbReference type="ARBA" id="ARBA00022741"/>
    </source>
</evidence>
<dbReference type="InterPro" id="IPR011009">
    <property type="entry name" value="Kinase-like_dom_sf"/>
</dbReference>
<dbReference type="InterPro" id="IPR000719">
    <property type="entry name" value="Prot_kinase_dom"/>
</dbReference>
<comment type="catalytic activity">
    <reaction evidence="9">
        <text>L-threonyl-[protein] + ATP = O-phospho-L-threonyl-[protein] + ADP + H(+)</text>
        <dbReference type="Rhea" id="RHEA:46608"/>
        <dbReference type="Rhea" id="RHEA-COMP:11060"/>
        <dbReference type="Rhea" id="RHEA-COMP:11605"/>
        <dbReference type="ChEBI" id="CHEBI:15378"/>
        <dbReference type="ChEBI" id="CHEBI:30013"/>
        <dbReference type="ChEBI" id="CHEBI:30616"/>
        <dbReference type="ChEBI" id="CHEBI:61977"/>
        <dbReference type="ChEBI" id="CHEBI:456216"/>
        <dbReference type="EC" id="2.7.11.1"/>
    </reaction>
</comment>
<evidence type="ECO:0000256" key="9">
    <source>
        <dbReference type="ARBA" id="ARBA00047899"/>
    </source>
</evidence>
<evidence type="ECO:0000256" key="1">
    <source>
        <dbReference type="ARBA" id="ARBA00009903"/>
    </source>
</evidence>
<feature type="binding site" evidence="11">
    <location>
        <position position="124"/>
    </location>
    <ligand>
        <name>ATP</name>
        <dbReference type="ChEBI" id="CHEBI:30616"/>
    </ligand>
</feature>
<evidence type="ECO:0000256" key="2">
    <source>
        <dbReference type="ARBA" id="ARBA00012513"/>
    </source>
</evidence>
<keyword evidence="8 11" id="KW-0067">ATP-binding</keyword>
<dbReference type="PANTHER" id="PTHR24351">
    <property type="entry name" value="RIBOSOMAL PROTEIN S6 KINASE"/>
    <property type="match status" value="1"/>
</dbReference>
<keyword evidence="6 11" id="KW-0547">Nucleotide-binding</keyword>
<evidence type="ECO:0000256" key="4">
    <source>
        <dbReference type="ARBA" id="ARBA00022553"/>
    </source>
</evidence>
<evidence type="ECO:0000256" key="8">
    <source>
        <dbReference type="ARBA" id="ARBA00022840"/>
    </source>
</evidence>
<dbReference type="FunFam" id="1.10.510.10:FF:000008">
    <property type="entry name" value="Non-specific serine/threonine protein kinase"/>
    <property type="match status" value="1"/>
</dbReference>
<evidence type="ECO:0000256" key="10">
    <source>
        <dbReference type="ARBA" id="ARBA00048679"/>
    </source>
</evidence>
<evidence type="ECO:0000256" key="5">
    <source>
        <dbReference type="ARBA" id="ARBA00022679"/>
    </source>
</evidence>
<dbReference type="GO" id="GO:0005524">
    <property type="term" value="F:ATP binding"/>
    <property type="evidence" value="ECO:0007669"/>
    <property type="project" value="UniProtKB-UniRule"/>
</dbReference>
<gene>
    <name evidence="16" type="ORF">EHAR0213_LOCUS8118</name>
</gene>
<evidence type="ECO:0000313" key="16">
    <source>
        <dbReference type="EMBL" id="CAE0349206.1"/>
    </source>
</evidence>
<keyword evidence="3 12" id="KW-0723">Serine/threonine-protein kinase</keyword>
<comment type="catalytic activity">
    <reaction evidence="10">
        <text>L-seryl-[protein] + ATP = O-phospho-L-seryl-[protein] + ADP + H(+)</text>
        <dbReference type="Rhea" id="RHEA:17989"/>
        <dbReference type="Rhea" id="RHEA-COMP:9863"/>
        <dbReference type="Rhea" id="RHEA-COMP:11604"/>
        <dbReference type="ChEBI" id="CHEBI:15378"/>
        <dbReference type="ChEBI" id="CHEBI:29999"/>
        <dbReference type="ChEBI" id="CHEBI:30616"/>
        <dbReference type="ChEBI" id="CHEBI:83421"/>
        <dbReference type="ChEBI" id="CHEBI:456216"/>
        <dbReference type="EC" id="2.7.11.1"/>
    </reaction>
</comment>
<dbReference type="FunFam" id="3.30.200.20:FF:000524">
    <property type="entry name" value="Non-specific serine/threonine protein kinase"/>
    <property type="match status" value="1"/>
</dbReference>
<dbReference type="PROSITE" id="PS00108">
    <property type="entry name" value="PROTEIN_KINASE_ST"/>
    <property type="match status" value="1"/>
</dbReference>
<feature type="region of interest" description="Disordered" evidence="13">
    <location>
        <begin position="387"/>
        <end position="426"/>
    </location>
</feature>
<keyword evidence="4" id="KW-0597">Phosphoprotein</keyword>
<evidence type="ECO:0000256" key="13">
    <source>
        <dbReference type="SAM" id="MobiDB-lite"/>
    </source>
</evidence>
<evidence type="ECO:0000256" key="12">
    <source>
        <dbReference type="RuleBase" id="RU000304"/>
    </source>
</evidence>
<feature type="domain" description="Protein kinase" evidence="14">
    <location>
        <begin position="95"/>
        <end position="352"/>
    </location>
</feature>
<evidence type="ECO:0000259" key="14">
    <source>
        <dbReference type="PROSITE" id="PS50011"/>
    </source>
</evidence>
<evidence type="ECO:0000256" key="11">
    <source>
        <dbReference type="PROSITE-ProRule" id="PRU10141"/>
    </source>
</evidence>
<sequence>MEPTETEQAAKIYSQGRVNLNNFVVSSNYYGDPSNEDVCPEEVIDNFDVNVPPPDDEGNSDEDIDMEMIEEMDTEYINLVKENQEEVGKPVKDDFIRLKVIGQGSYGKVFLVQHKQTGITYAMKVLQKEDLKKRNQVEHIMAERRILEKIKHPFIVSLQYSFQSSRRLYFVLDYCPGGELFFYLQNIGRFKEKTACFYASNILLGIEELHKQDIIYRDLKPENVLIGYDGYAKITDFGLSKENIKGNNDAHSFCGTPEYLAPEILMKTGHGKAADWWSFGAIIYEMLVGIPPFYTKNRQKLYQNIKSADLKLEDWLSENAKDLLSKLLVKNPSKRLGAGPDGAQEVKNHPFFENISWADIYSKSQNPPYTPQLDAADDVKHFSTAFTKNDPYGSYEDGMPSSLPDDPNGESKWQGFSYDPDEPILQ</sequence>
<dbReference type="CDD" id="cd05123">
    <property type="entry name" value="STKc_AGC"/>
    <property type="match status" value="1"/>
</dbReference>
<dbReference type="Gene3D" id="3.30.200.20">
    <property type="entry name" value="Phosphorylase Kinase, domain 1"/>
    <property type="match status" value="1"/>
</dbReference>
<dbReference type="PROSITE" id="PS50011">
    <property type="entry name" value="PROTEIN_KINASE_DOM"/>
    <property type="match status" value="1"/>
</dbReference>
<dbReference type="InterPro" id="IPR008271">
    <property type="entry name" value="Ser/Thr_kinase_AS"/>
</dbReference>
<keyword evidence="7" id="KW-0418">Kinase</keyword>